<evidence type="ECO:0000313" key="1">
    <source>
        <dbReference type="EMBL" id="KAH0558080.1"/>
    </source>
</evidence>
<protein>
    <submittedName>
        <fullName evidence="1">Uncharacterized protein</fullName>
    </submittedName>
</protein>
<gene>
    <name evidence="1" type="ORF">KQX54_014289</name>
</gene>
<dbReference type="EMBL" id="JAHXZJ010000747">
    <property type="protein sequence ID" value="KAH0558080.1"/>
    <property type="molecule type" value="Genomic_DNA"/>
</dbReference>
<comment type="caution">
    <text evidence="1">The sequence shown here is derived from an EMBL/GenBank/DDBJ whole genome shotgun (WGS) entry which is preliminary data.</text>
</comment>
<sequence length="97" mass="11347">MTDHRRHLALWFSFQFQGLSRISFIILAKHYITSAILSEVVIPERMRTSLEFSLALTWRRVESPGIGRCLADNYSRDPPRQRWMSLLAFAGIYLYLG</sequence>
<dbReference type="AlphaFoldDB" id="A0AAV7ISL4"/>
<evidence type="ECO:0000313" key="2">
    <source>
        <dbReference type="Proteomes" id="UP000826195"/>
    </source>
</evidence>
<name>A0AAV7ISL4_COTGL</name>
<organism evidence="1 2">
    <name type="scientific">Cotesia glomerata</name>
    <name type="common">Lepidopteran parasitic wasp</name>
    <name type="synonym">Apanteles glomeratus</name>
    <dbReference type="NCBI Taxonomy" id="32391"/>
    <lineage>
        <taxon>Eukaryota</taxon>
        <taxon>Metazoa</taxon>
        <taxon>Ecdysozoa</taxon>
        <taxon>Arthropoda</taxon>
        <taxon>Hexapoda</taxon>
        <taxon>Insecta</taxon>
        <taxon>Pterygota</taxon>
        <taxon>Neoptera</taxon>
        <taxon>Endopterygota</taxon>
        <taxon>Hymenoptera</taxon>
        <taxon>Apocrita</taxon>
        <taxon>Ichneumonoidea</taxon>
        <taxon>Braconidae</taxon>
        <taxon>Microgastrinae</taxon>
        <taxon>Cotesia</taxon>
    </lineage>
</organism>
<reference evidence="1 2" key="1">
    <citation type="journal article" date="2021" name="J. Hered.">
        <title>A chromosome-level genome assembly of the parasitoid wasp, Cotesia glomerata (Hymenoptera: Braconidae).</title>
        <authorList>
            <person name="Pinto B.J."/>
            <person name="Weis J.J."/>
            <person name="Gamble T."/>
            <person name="Ode P.J."/>
            <person name="Paul R."/>
            <person name="Zaspel J.M."/>
        </authorList>
    </citation>
    <scope>NUCLEOTIDE SEQUENCE [LARGE SCALE GENOMIC DNA]</scope>
    <source>
        <strain evidence="1">CgM1</strain>
    </source>
</reference>
<keyword evidence="2" id="KW-1185">Reference proteome</keyword>
<proteinExistence type="predicted"/>
<accession>A0AAV7ISL4</accession>
<dbReference type="Proteomes" id="UP000826195">
    <property type="component" value="Unassembled WGS sequence"/>
</dbReference>